<dbReference type="InterPro" id="IPR006627">
    <property type="entry name" value="TDU_repeat"/>
</dbReference>
<dbReference type="GO" id="GO:0045892">
    <property type="term" value="P:negative regulation of DNA-templated transcription"/>
    <property type="evidence" value="ECO:0007669"/>
    <property type="project" value="TreeGrafter"/>
</dbReference>
<evidence type="ECO:0000313" key="3">
    <source>
        <dbReference type="Proteomes" id="UP001162480"/>
    </source>
</evidence>
<dbReference type="SMART" id="SM00711">
    <property type="entry name" value="TDU"/>
    <property type="match status" value="3"/>
</dbReference>
<organism evidence="2 3">
    <name type="scientific">Octopus vulgaris</name>
    <name type="common">Common octopus</name>
    <dbReference type="NCBI Taxonomy" id="6645"/>
    <lineage>
        <taxon>Eukaryota</taxon>
        <taxon>Metazoa</taxon>
        <taxon>Spiralia</taxon>
        <taxon>Lophotrochozoa</taxon>
        <taxon>Mollusca</taxon>
        <taxon>Cephalopoda</taxon>
        <taxon>Coleoidea</taxon>
        <taxon>Octopodiformes</taxon>
        <taxon>Octopoda</taxon>
        <taxon>Incirrata</taxon>
        <taxon>Octopodidae</taxon>
        <taxon>Octopus</taxon>
    </lineage>
</organism>
<feature type="compositionally biased region" description="Low complexity" evidence="1">
    <location>
        <begin position="133"/>
        <end position="172"/>
    </location>
</feature>
<keyword evidence="3" id="KW-1185">Reference proteome</keyword>
<accession>A0AA36ANJ9</accession>
<evidence type="ECO:0000256" key="1">
    <source>
        <dbReference type="SAM" id="MobiDB-lite"/>
    </source>
</evidence>
<dbReference type="Proteomes" id="UP001162480">
    <property type="component" value="Chromosome 3"/>
</dbReference>
<reference evidence="2" key="1">
    <citation type="submission" date="2023-08" db="EMBL/GenBank/DDBJ databases">
        <authorList>
            <person name="Alioto T."/>
            <person name="Alioto T."/>
            <person name="Gomez Garrido J."/>
        </authorList>
    </citation>
    <scope>NUCLEOTIDE SEQUENCE</scope>
</reference>
<protein>
    <submittedName>
        <fullName evidence="2">Cofactor vestigial 4 isoform X2</fullName>
    </submittedName>
</protein>
<dbReference type="PANTHER" id="PTHR17604">
    <property type="entry name" value="TRANSCRIPTION COFACTOR VESTIGIAL-LIKE PROTEIN 4"/>
    <property type="match status" value="1"/>
</dbReference>
<dbReference type="AlphaFoldDB" id="A0AA36ANJ9"/>
<dbReference type="InterPro" id="IPR028184">
    <property type="entry name" value="VGLL4"/>
</dbReference>
<evidence type="ECO:0000313" key="2">
    <source>
        <dbReference type="EMBL" id="CAI9719403.1"/>
    </source>
</evidence>
<feature type="compositionally biased region" description="Polar residues" evidence="1">
    <location>
        <begin position="116"/>
        <end position="128"/>
    </location>
</feature>
<feature type="compositionally biased region" description="Low complexity" evidence="1">
    <location>
        <begin position="358"/>
        <end position="392"/>
    </location>
</feature>
<feature type="region of interest" description="Disordered" evidence="1">
    <location>
        <begin position="352"/>
        <end position="392"/>
    </location>
</feature>
<dbReference type="PANTHER" id="PTHR17604:SF7">
    <property type="entry name" value="TONDU-DOMAIN-CONTAINING GROWTH INHIBITOR, ISOFORM A"/>
    <property type="match status" value="1"/>
</dbReference>
<dbReference type="Pfam" id="PF15245">
    <property type="entry name" value="VGLL4"/>
    <property type="match status" value="1"/>
</dbReference>
<dbReference type="GO" id="GO:0001223">
    <property type="term" value="F:transcription coactivator binding"/>
    <property type="evidence" value="ECO:0007669"/>
    <property type="project" value="TreeGrafter"/>
</dbReference>
<feature type="region of interest" description="Disordered" evidence="1">
    <location>
        <begin position="102"/>
        <end position="206"/>
    </location>
</feature>
<gene>
    <name evidence="2" type="ORF">OCTVUL_1B026842</name>
</gene>
<feature type="compositionally biased region" description="Low complexity" evidence="1">
    <location>
        <begin position="182"/>
        <end position="201"/>
    </location>
</feature>
<name>A0AA36ANJ9_OCTVU</name>
<sequence length="392" mass="43837">MSDTCDLVASSDAWSSWHRRGENFYKPCCGLDARESPNKELPTKVLKHDRIKDRQDLSQTLNFDRGHTVLLTNKRCAGTQTQFSSFEFSRDGEVVMIAEPYHQSHQSHHHQQQQSTSMVSQCLSQSLDMDTENLPLNLSVSNNNNNNNSGGGSSSNSINNNNNNNNNSNTNSHHYHHHHHSNNNNNNSSPIPSPANSSALSTQQQQLRPSVITCAFANRYTNMNTFVQPHSPSRRELTSGMCDPEEHFRRSLGKDYKKLNRQSPVPMTRTKITDSVASVNSSDNEPVGTCSERLVLLTTQENSPSVDDHFARSLGNSTWTNLKSKTDVLIESVDDHFAKALGDTWHRIKAEQENHCNSSRSSSPLQLQSQPSSQQQTQTAAQQQQQTPLVST</sequence>
<dbReference type="EMBL" id="OX597816">
    <property type="protein sequence ID" value="CAI9719403.1"/>
    <property type="molecule type" value="Genomic_DNA"/>
</dbReference>
<proteinExistence type="predicted"/>